<keyword evidence="2" id="KW-1185">Reference proteome</keyword>
<dbReference type="Proteomes" id="UP000054097">
    <property type="component" value="Unassembled WGS sequence"/>
</dbReference>
<proteinExistence type="predicted"/>
<reference evidence="1 2" key="1">
    <citation type="submission" date="2014-04" db="EMBL/GenBank/DDBJ databases">
        <authorList>
            <consortium name="DOE Joint Genome Institute"/>
            <person name="Kuo A."/>
            <person name="Zuccaro A."/>
            <person name="Kohler A."/>
            <person name="Nagy L.G."/>
            <person name="Floudas D."/>
            <person name="Copeland A."/>
            <person name="Barry K.W."/>
            <person name="Cichocki N."/>
            <person name="Veneault-Fourrey C."/>
            <person name="LaButti K."/>
            <person name="Lindquist E.A."/>
            <person name="Lipzen A."/>
            <person name="Lundell T."/>
            <person name="Morin E."/>
            <person name="Murat C."/>
            <person name="Sun H."/>
            <person name="Tunlid A."/>
            <person name="Henrissat B."/>
            <person name="Grigoriev I.V."/>
            <person name="Hibbett D.S."/>
            <person name="Martin F."/>
            <person name="Nordberg H.P."/>
            <person name="Cantor M.N."/>
            <person name="Hua S.X."/>
        </authorList>
    </citation>
    <scope>NUCLEOTIDE SEQUENCE [LARGE SCALE GENOMIC DNA]</scope>
    <source>
        <strain evidence="1 2">MAFF 305830</strain>
    </source>
</reference>
<reference evidence="2" key="2">
    <citation type="submission" date="2015-01" db="EMBL/GenBank/DDBJ databases">
        <title>Evolutionary Origins and Diversification of the Mycorrhizal Mutualists.</title>
        <authorList>
            <consortium name="DOE Joint Genome Institute"/>
            <consortium name="Mycorrhizal Genomics Consortium"/>
            <person name="Kohler A."/>
            <person name="Kuo A."/>
            <person name="Nagy L.G."/>
            <person name="Floudas D."/>
            <person name="Copeland A."/>
            <person name="Barry K.W."/>
            <person name="Cichocki N."/>
            <person name="Veneault-Fourrey C."/>
            <person name="LaButti K."/>
            <person name="Lindquist E.A."/>
            <person name="Lipzen A."/>
            <person name="Lundell T."/>
            <person name="Morin E."/>
            <person name="Murat C."/>
            <person name="Riley R."/>
            <person name="Ohm R."/>
            <person name="Sun H."/>
            <person name="Tunlid A."/>
            <person name="Henrissat B."/>
            <person name="Grigoriev I.V."/>
            <person name="Hibbett D.S."/>
            <person name="Martin F."/>
        </authorList>
    </citation>
    <scope>NUCLEOTIDE SEQUENCE [LARGE SCALE GENOMIC DNA]</scope>
    <source>
        <strain evidence="2">MAFF 305830</strain>
    </source>
</reference>
<organism evidence="1 2">
    <name type="scientific">Serendipita vermifera MAFF 305830</name>
    <dbReference type="NCBI Taxonomy" id="933852"/>
    <lineage>
        <taxon>Eukaryota</taxon>
        <taxon>Fungi</taxon>
        <taxon>Dikarya</taxon>
        <taxon>Basidiomycota</taxon>
        <taxon>Agaricomycotina</taxon>
        <taxon>Agaricomycetes</taxon>
        <taxon>Sebacinales</taxon>
        <taxon>Serendipitaceae</taxon>
        <taxon>Serendipita</taxon>
    </lineage>
</organism>
<dbReference type="AlphaFoldDB" id="A0A0C2X8V3"/>
<gene>
    <name evidence="1" type="ORF">M408DRAFT_25960</name>
</gene>
<name>A0A0C2X8V3_SERVB</name>
<dbReference type="HOGENOM" id="CLU_2559734_0_0_1"/>
<evidence type="ECO:0000313" key="1">
    <source>
        <dbReference type="EMBL" id="KIM25627.1"/>
    </source>
</evidence>
<evidence type="ECO:0000313" key="2">
    <source>
        <dbReference type="Proteomes" id="UP000054097"/>
    </source>
</evidence>
<sequence>MSFSKQITPNMNSRTVTTSSVRRTLEFTGVPIGWAKRFLVRGRPTTAETRNATRRQQRGQLCVTMAISDSPRLSHDMLIVER</sequence>
<dbReference type="EMBL" id="KN824312">
    <property type="protein sequence ID" value="KIM25627.1"/>
    <property type="molecule type" value="Genomic_DNA"/>
</dbReference>
<protein>
    <submittedName>
        <fullName evidence="1">Uncharacterized protein</fullName>
    </submittedName>
</protein>
<accession>A0A0C2X8V3</accession>